<reference evidence="1" key="1">
    <citation type="submission" date="2020-07" db="EMBL/GenBank/DDBJ databases">
        <title>Huge and variable diversity of episymbiotic CPR bacteria and DPANN archaea in groundwater ecosystems.</title>
        <authorList>
            <person name="He C.Y."/>
            <person name="Keren R."/>
            <person name="Whittaker M."/>
            <person name="Farag I.F."/>
            <person name="Doudna J."/>
            <person name="Cate J.H.D."/>
            <person name="Banfield J.F."/>
        </authorList>
    </citation>
    <scope>NUCLEOTIDE SEQUENCE</scope>
    <source>
        <strain evidence="1">NC_groundwater_1818_Pr3_B-0.1um_66_35</strain>
    </source>
</reference>
<dbReference type="PANTHER" id="PTHR43756">
    <property type="entry name" value="CHOLINE MONOOXYGENASE, CHLOROPLASTIC"/>
    <property type="match status" value="1"/>
</dbReference>
<dbReference type="Gene3D" id="2.102.10.10">
    <property type="entry name" value="Rieske [2Fe-2S] iron-sulphur domain"/>
    <property type="match status" value="1"/>
</dbReference>
<dbReference type="SUPFAM" id="SSF50022">
    <property type="entry name" value="ISP domain"/>
    <property type="match status" value="1"/>
</dbReference>
<organism evidence="1 2">
    <name type="scientific">Rhodopseudomonas palustris</name>
    <dbReference type="NCBI Taxonomy" id="1076"/>
    <lineage>
        <taxon>Bacteria</taxon>
        <taxon>Pseudomonadati</taxon>
        <taxon>Pseudomonadota</taxon>
        <taxon>Alphaproteobacteria</taxon>
        <taxon>Hyphomicrobiales</taxon>
        <taxon>Nitrobacteraceae</taxon>
        <taxon>Rhodopseudomonas</taxon>
    </lineage>
</organism>
<dbReference type="EMBL" id="JACRJB010000049">
    <property type="protein sequence ID" value="MBI5131084.1"/>
    <property type="molecule type" value="Genomic_DNA"/>
</dbReference>
<dbReference type="PANTHER" id="PTHR43756:SF5">
    <property type="entry name" value="CHOLINE MONOOXYGENASE, CHLOROPLASTIC"/>
    <property type="match status" value="1"/>
</dbReference>
<gene>
    <name evidence="1" type="ORF">HZA66_16715</name>
</gene>
<dbReference type="InterPro" id="IPR001663">
    <property type="entry name" value="Rng_hydr_dOase-A"/>
</dbReference>
<name>A0A933S113_RHOPL</name>
<protein>
    <recommendedName>
        <fullName evidence="3">Rieske domain-containing protein</fullName>
    </recommendedName>
</protein>
<dbReference type="InterPro" id="IPR036922">
    <property type="entry name" value="Rieske_2Fe-2S_sf"/>
</dbReference>
<accession>A0A933S113</accession>
<proteinExistence type="predicted"/>
<evidence type="ECO:0000313" key="1">
    <source>
        <dbReference type="EMBL" id="MBI5131084.1"/>
    </source>
</evidence>
<sequence length="347" mass="37475">MLSHPDLGFVDGGVDFLRADLYASCRTRFGVATALPRQAYSSVVFQELENEKVWTRDWVCVGTSAEIPDSGDLLPYTVGNHAIHVQRLAAGGLIGRFNKAQHGGCRQVPAQCRTGRKTKCSYTSCGHSRDREVIPGAVLSGEMTPQAGQFLGGNPDRLLPISIKRLGPFLYVNIDPARGATAELPSVEGAIERNAMRVAGQWRDVAANWKLAGAALVDTARSHAEGGGASNYVSADWHFPNLVVIKSRRAALAIVLQPTGFDQVLLRLSVFTHEQAADAACANLLALVERAAAAAAAAQQEFARPAVTEITEPSRSAWKFNQQLIDRIGAQHPVYWNAPLMQARLGR</sequence>
<dbReference type="GO" id="GO:0051537">
    <property type="term" value="F:2 iron, 2 sulfur cluster binding"/>
    <property type="evidence" value="ECO:0007669"/>
    <property type="project" value="InterPro"/>
</dbReference>
<dbReference type="AlphaFoldDB" id="A0A933S113"/>
<evidence type="ECO:0000313" key="2">
    <source>
        <dbReference type="Proteomes" id="UP000782519"/>
    </source>
</evidence>
<evidence type="ECO:0008006" key="3">
    <source>
        <dbReference type="Google" id="ProtNLM"/>
    </source>
</evidence>
<comment type="caution">
    <text evidence="1">The sequence shown here is derived from an EMBL/GenBank/DDBJ whole genome shotgun (WGS) entry which is preliminary data.</text>
</comment>
<dbReference type="Proteomes" id="UP000782519">
    <property type="component" value="Unassembled WGS sequence"/>
</dbReference>